<evidence type="ECO:0000259" key="2">
    <source>
        <dbReference type="Pfam" id="PF13439"/>
    </source>
</evidence>
<dbReference type="PANTHER" id="PTHR12526">
    <property type="entry name" value="GLYCOSYLTRANSFERASE"/>
    <property type="match status" value="1"/>
</dbReference>
<organism evidence="3 4">
    <name type="scientific">Sutcliffiella horikoshii</name>
    <dbReference type="NCBI Taxonomy" id="79883"/>
    <lineage>
        <taxon>Bacteria</taxon>
        <taxon>Bacillati</taxon>
        <taxon>Bacillota</taxon>
        <taxon>Bacilli</taxon>
        <taxon>Bacillales</taxon>
        <taxon>Bacillaceae</taxon>
        <taxon>Sutcliffiella</taxon>
    </lineage>
</organism>
<dbReference type="GeneID" id="96740564"/>
<dbReference type="InterPro" id="IPR001296">
    <property type="entry name" value="Glyco_trans_1"/>
</dbReference>
<gene>
    <name evidence="3" type="ORF">B4U37_19370</name>
</gene>
<dbReference type="EMBL" id="CP020880">
    <property type="protein sequence ID" value="ART78065.1"/>
    <property type="molecule type" value="Genomic_DNA"/>
</dbReference>
<dbReference type="Pfam" id="PF13439">
    <property type="entry name" value="Glyco_transf_4"/>
    <property type="match status" value="1"/>
</dbReference>
<sequence length="370" mass="41276">MEKKRISFILASLGGGGVERMTLNLAEEFTKRGYEVDLLVADAKGEYMDLVPASVNLIDLNKPRLLSCIPDIKNYMKEKKPDAFISAKDYINLTVIMAKLLARSKTNLIVSTRVNISRQLEVLNSRSFKVIARLVKYFYRFADHIVGVSKGVADDLYNITGIDKSKIHVVYNPVVTEELLAKAQQEVDHPWFREDIPVAVTVGRFDKAKDYPTLLNAMRVLQDSRKVRLIVVGDGPEKDHLLSLVNQYKLKDVVDFVGFQSNPYPYMTKADLFVLSSAYEGFGNVVAEALAVGTPVVSTNCPSGPGEILEGGKYGTLVKVGDYIALARAMDATIKSPLPKEKLLERSLFFTIKNSADSYEKLILDKRKTK</sequence>
<dbReference type="Pfam" id="PF00534">
    <property type="entry name" value="Glycos_transf_1"/>
    <property type="match status" value="1"/>
</dbReference>
<evidence type="ECO:0000313" key="4">
    <source>
        <dbReference type="Proteomes" id="UP000195573"/>
    </source>
</evidence>
<name>A0ABM6KNW6_9BACI</name>
<dbReference type="InterPro" id="IPR028098">
    <property type="entry name" value="Glyco_trans_4-like_N"/>
</dbReference>
<dbReference type="RefSeq" id="WP_088019560.1">
    <property type="nucleotide sequence ID" value="NZ_CP020880.1"/>
</dbReference>
<dbReference type="SUPFAM" id="SSF53756">
    <property type="entry name" value="UDP-Glycosyltransferase/glycogen phosphorylase"/>
    <property type="match status" value="1"/>
</dbReference>
<feature type="domain" description="Glycosyltransferase subfamily 4-like N-terminal" evidence="2">
    <location>
        <begin position="16"/>
        <end position="177"/>
    </location>
</feature>
<feature type="domain" description="Glycosyl transferase family 1" evidence="1">
    <location>
        <begin position="193"/>
        <end position="340"/>
    </location>
</feature>
<keyword evidence="4" id="KW-1185">Reference proteome</keyword>
<accession>A0ABM6KNW6</accession>
<evidence type="ECO:0000313" key="3">
    <source>
        <dbReference type="EMBL" id="ART78065.1"/>
    </source>
</evidence>
<evidence type="ECO:0008006" key="5">
    <source>
        <dbReference type="Google" id="ProtNLM"/>
    </source>
</evidence>
<reference evidence="3 4" key="1">
    <citation type="submission" date="2017-04" db="EMBL/GenBank/DDBJ databases">
        <title>Complete Genome Sequence of the Bacillus horikoshii 20a strain from Cuatro Cienegas, Coahuila, Mexico.</title>
        <authorList>
            <person name="Zarza E."/>
            <person name="Alcaraz L.D."/>
            <person name="Aguilar-Salinas B."/>
            <person name="Islas A."/>
            <person name="Olmedo-Alvarez G."/>
        </authorList>
    </citation>
    <scope>NUCLEOTIDE SEQUENCE [LARGE SCALE GENOMIC DNA]</scope>
    <source>
        <strain evidence="3 4">20a</strain>
    </source>
</reference>
<evidence type="ECO:0000259" key="1">
    <source>
        <dbReference type="Pfam" id="PF00534"/>
    </source>
</evidence>
<dbReference type="PANTHER" id="PTHR12526:SF630">
    <property type="entry name" value="GLYCOSYLTRANSFERASE"/>
    <property type="match status" value="1"/>
</dbReference>
<dbReference type="CDD" id="cd03811">
    <property type="entry name" value="GT4_GT28_WabH-like"/>
    <property type="match status" value="1"/>
</dbReference>
<proteinExistence type="predicted"/>
<dbReference type="Gene3D" id="3.40.50.2000">
    <property type="entry name" value="Glycogen Phosphorylase B"/>
    <property type="match status" value="2"/>
</dbReference>
<dbReference type="Proteomes" id="UP000195573">
    <property type="component" value="Chromosome"/>
</dbReference>
<protein>
    <recommendedName>
        <fullName evidence="5">Glycosyl transferase</fullName>
    </recommendedName>
</protein>